<comment type="caution">
    <text evidence="8">The sequence shown here is derived from an EMBL/GenBank/DDBJ whole genome shotgun (WGS) entry which is preliminary data.</text>
</comment>
<dbReference type="Pfam" id="PF17682">
    <property type="entry name" value="Tau95_N"/>
    <property type="match status" value="1"/>
</dbReference>
<dbReference type="InterPro" id="IPR019136">
    <property type="entry name" value="TF_IIIC_su-5_HTH"/>
</dbReference>
<evidence type="ECO:0000259" key="6">
    <source>
        <dbReference type="Pfam" id="PF09734"/>
    </source>
</evidence>
<evidence type="ECO:0000313" key="8">
    <source>
        <dbReference type="EMBL" id="CAG8544001.1"/>
    </source>
</evidence>
<evidence type="ECO:0000313" key="9">
    <source>
        <dbReference type="Proteomes" id="UP000789508"/>
    </source>
</evidence>
<evidence type="ECO:0000256" key="2">
    <source>
        <dbReference type="ARBA" id="ARBA00023125"/>
    </source>
</evidence>
<dbReference type="InterPro" id="IPR040454">
    <property type="entry name" value="TF_IIIC_Tfc1/Sfc1"/>
</dbReference>
<keyword evidence="9" id="KW-1185">Reference proteome</keyword>
<keyword evidence="2" id="KW-0238">DNA-binding</keyword>
<feature type="region of interest" description="Disordered" evidence="5">
    <location>
        <begin position="446"/>
        <end position="501"/>
    </location>
</feature>
<feature type="non-terminal residue" evidence="8">
    <location>
        <position position="1"/>
    </location>
</feature>
<evidence type="ECO:0000256" key="4">
    <source>
        <dbReference type="ARBA" id="ARBA00023242"/>
    </source>
</evidence>
<reference evidence="8" key="1">
    <citation type="submission" date="2021-06" db="EMBL/GenBank/DDBJ databases">
        <authorList>
            <person name="Kallberg Y."/>
            <person name="Tangrot J."/>
            <person name="Rosling A."/>
        </authorList>
    </citation>
    <scope>NUCLEOTIDE SEQUENCE</scope>
    <source>
        <strain evidence="8">FL130A</strain>
    </source>
</reference>
<dbReference type="OrthoDB" id="5598268at2759"/>
<dbReference type="Pfam" id="PF09734">
    <property type="entry name" value="Tau95"/>
    <property type="match status" value="1"/>
</dbReference>
<protein>
    <submittedName>
        <fullName evidence="8">680_t:CDS:1</fullName>
    </submittedName>
</protein>
<comment type="subcellular location">
    <subcellularLocation>
        <location evidence="1">Nucleus</location>
    </subcellularLocation>
</comment>
<dbReference type="GO" id="GO:0000127">
    <property type="term" value="C:transcription factor TFIIIC complex"/>
    <property type="evidence" value="ECO:0007669"/>
    <property type="project" value="InterPro"/>
</dbReference>
<evidence type="ECO:0000256" key="1">
    <source>
        <dbReference type="ARBA" id="ARBA00004123"/>
    </source>
</evidence>
<dbReference type="GO" id="GO:0006384">
    <property type="term" value="P:transcription initiation at RNA polymerase III promoter"/>
    <property type="evidence" value="ECO:0007669"/>
    <property type="project" value="InterPro"/>
</dbReference>
<sequence length="514" mass="60413">MSSQSLPEYEPAACLSVPDKQFFVVEYPGRVKNIDKVLKTLGGQRGLNRAINENLVELRYRVNDPFCHPINGDIVPTANFLVKVTRRRKKQKKNEDRQSESDITDESNIKYEIKGIISKTCRFRGMADFQYIVNSDNPIRNFRKSLERFDVQEIEKFDYKTENEKIKPPLNLPPPSFSRAECPMDYGYQQNTAVIKVLIQKDANQEPMLKLINRSRRYKFLAISISFDARNVPDKPPPDVVKYMQKLPHESRDQVKKLFESRPIWTKLALQSNLIVDKKMIKKLLPLYAYWMVNGPWRDCWIRYGYDPRKDKNARFLQLLDIRNNRRPVRIERAKRVLRGQSDYVVDTIEESTTINNESENSTSLYKHLFDGKTKPRDVAVYQMCDIEDPLLKSLIESPDGVEEICHKSYGFYKRSHVEKMRKVLRRKVAALENGVTLADDEFKDLLENEDDENDEVEDENDENMRLESDNDKSKEKQIENRHAETQSSQNNGEILREDDDELYQFENLEEFEN</sequence>
<feature type="domain" description="Transcription factor IIIC subunit Tfc1/Sfc1 triple barrel" evidence="7">
    <location>
        <begin position="24"/>
        <end position="131"/>
    </location>
</feature>
<dbReference type="Proteomes" id="UP000789508">
    <property type="component" value="Unassembled WGS sequence"/>
</dbReference>
<dbReference type="Gene3D" id="3.30.200.160">
    <property type="entry name" value="TFIIIC, subcomplex tauA, subunit Sfc1, barrel domain"/>
    <property type="match status" value="1"/>
</dbReference>
<dbReference type="InterPro" id="IPR042536">
    <property type="entry name" value="TFIIIC_tauA_Sfc1"/>
</dbReference>
<evidence type="ECO:0000256" key="3">
    <source>
        <dbReference type="ARBA" id="ARBA00023163"/>
    </source>
</evidence>
<dbReference type="GO" id="GO:0001002">
    <property type="term" value="F:RNA polymerase III type 1 promoter sequence-specific DNA binding"/>
    <property type="evidence" value="ECO:0007669"/>
    <property type="project" value="TreeGrafter"/>
</dbReference>
<evidence type="ECO:0000259" key="7">
    <source>
        <dbReference type="Pfam" id="PF17682"/>
    </source>
</evidence>
<dbReference type="EMBL" id="CAJVPS010001590">
    <property type="protein sequence ID" value="CAG8544001.1"/>
    <property type="molecule type" value="Genomic_DNA"/>
</dbReference>
<name>A0A9N9AY77_9GLOM</name>
<dbReference type="GO" id="GO:0001003">
    <property type="term" value="F:RNA polymerase III type 2 promoter sequence-specific DNA binding"/>
    <property type="evidence" value="ECO:0007669"/>
    <property type="project" value="TreeGrafter"/>
</dbReference>
<organism evidence="8 9">
    <name type="scientific">Ambispora leptoticha</name>
    <dbReference type="NCBI Taxonomy" id="144679"/>
    <lineage>
        <taxon>Eukaryota</taxon>
        <taxon>Fungi</taxon>
        <taxon>Fungi incertae sedis</taxon>
        <taxon>Mucoromycota</taxon>
        <taxon>Glomeromycotina</taxon>
        <taxon>Glomeromycetes</taxon>
        <taxon>Archaeosporales</taxon>
        <taxon>Ambisporaceae</taxon>
        <taxon>Ambispora</taxon>
    </lineage>
</organism>
<keyword evidence="4" id="KW-0539">Nucleus</keyword>
<dbReference type="PANTHER" id="PTHR13230:SF5">
    <property type="entry name" value="GENERAL TRANSCRIPTION FACTOR 3C POLYPEPTIDE 5"/>
    <property type="match status" value="1"/>
</dbReference>
<dbReference type="PANTHER" id="PTHR13230">
    <property type="entry name" value="GENERAL TRANSCRIPTION FACTOR IIIC, POLYPEPTIDE 5"/>
    <property type="match status" value="1"/>
</dbReference>
<feature type="compositionally biased region" description="Basic and acidic residues" evidence="5">
    <location>
        <begin position="463"/>
        <end position="485"/>
    </location>
</feature>
<dbReference type="GO" id="GO:0005634">
    <property type="term" value="C:nucleus"/>
    <property type="evidence" value="ECO:0007669"/>
    <property type="project" value="UniProtKB-SubCell"/>
</dbReference>
<dbReference type="InterPro" id="IPR041499">
    <property type="entry name" value="Tfc1/Sfc1_N"/>
</dbReference>
<gene>
    <name evidence="8" type="ORF">ALEPTO_LOCUS5550</name>
</gene>
<feature type="domain" description="Transcription factor IIIC subunit 5 HTH" evidence="6">
    <location>
        <begin position="172"/>
        <end position="323"/>
    </location>
</feature>
<keyword evidence="3" id="KW-0804">Transcription</keyword>
<proteinExistence type="predicted"/>
<accession>A0A9N9AY77</accession>
<feature type="compositionally biased region" description="Acidic residues" evidence="5">
    <location>
        <begin position="446"/>
        <end position="462"/>
    </location>
</feature>
<dbReference type="AlphaFoldDB" id="A0A9N9AY77"/>
<evidence type="ECO:0000256" key="5">
    <source>
        <dbReference type="SAM" id="MobiDB-lite"/>
    </source>
</evidence>